<evidence type="ECO:0000256" key="3">
    <source>
        <dbReference type="ARBA" id="ARBA00022598"/>
    </source>
</evidence>
<evidence type="ECO:0000256" key="7">
    <source>
        <dbReference type="ARBA" id="ARBA00023146"/>
    </source>
</evidence>
<sequence length="645" mass="69609">MTDFLLELRSEEIPARMQDKARDDLARLFAGELEKAGLKTDAIVTFATPRRLALIARDLPAETAAVSEEVKGPRVGAPPQALEGFLRKTGLTESDLVERDGVLFAVIDKPGRRTADVLAEAIPAIVRAFPWPKSMRWGEASVSTESLRWVRPLHGIVGLLGEDVVPCEIAGVQSGAVTVGHRFHHPGVITIGSAADYAEKLHACHVIVDQDERRAIIRDRATALAAEAGLELIADEGLVAENAGLTEWPVPLLGRFDEAFLEVPPEVIQLTARVNLKYFVCRDAASKLANAFVCTANIDAQDGGAKIVEGNRKVLAARLSDARFFYDTDLKVPLEEQAKKLEKIVFHEKLGTVADKVERVAKLARWLVEEGIVTPSFPGEGRGPVSARSAERATARDDVGGLDPGLRRGTVEKAVLADHAERAARLAKADLVTGMVGEFPELQGLMGGYYAAAQGEDPAVADAIRDHYKPVGQGDDVPTAPVTVAVSLADKLDTLVGFFGVKERPTGSRDPFGLRRAALAIIQLILTNELRIGIELLVVRAGGGFVRERFNPNMPDADYEAQQAWVKDFDVGTLAVFDIPSFLADRLKVQQREAGVRHDLIDAVFALGGRTTWSACSPASARCNLSSGPRTGLTCSRATSVRRIS</sequence>
<accession>A0A5B8LFR6</accession>
<dbReference type="PANTHER" id="PTHR30075:SF2">
    <property type="entry name" value="GLYCINE--TRNA LIGASE, CHLOROPLASTIC_MITOCHONDRIAL 2"/>
    <property type="match status" value="1"/>
</dbReference>
<keyword evidence="7 9" id="KW-0030">Aminoacyl-tRNA synthetase</keyword>
<comment type="subcellular location">
    <subcellularLocation>
        <location evidence="9">Cytoplasm</location>
    </subcellularLocation>
</comment>
<dbReference type="KEGG" id="spai:FPZ24_02620"/>
<dbReference type="PRINTS" id="PR01045">
    <property type="entry name" value="TRNASYNTHGB"/>
</dbReference>
<keyword evidence="6 9" id="KW-0648">Protein biosynthesis</keyword>
<keyword evidence="12" id="KW-1185">Reference proteome</keyword>
<comment type="subunit">
    <text evidence="2 9">Tetramer of two alpha and two beta subunits.</text>
</comment>
<dbReference type="PROSITE" id="PS50861">
    <property type="entry name" value="AA_TRNA_LIGASE_II_GLYAB"/>
    <property type="match status" value="1"/>
</dbReference>
<keyword evidence="9" id="KW-0963">Cytoplasm</keyword>
<evidence type="ECO:0000256" key="9">
    <source>
        <dbReference type="HAMAP-Rule" id="MF_00255"/>
    </source>
</evidence>
<organism evidence="11 12">
    <name type="scientific">Sphingomonas panacisoli</name>
    <dbReference type="NCBI Taxonomy" id="1813879"/>
    <lineage>
        <taxon>Bacteria</taxon>
        <taxon>Pseudomonadati</taxon>
        <taxon>Pseudomonadota</taxon>
        <taxon>Alphaproteobacteria</taxon>
        <taxon>Sphingomonadales</taxon>
        <taxon>Sphingomonadaceae</taxon>
        <taxon>Sphingomonas</taxon>
    </lineage>
</organism>
<dbReference type="NCBIfam" id="TIGR00211">
    <property type="entry name" value="glyS"/>
    <property type="match status" value="1"/>
</dbReference>
<evidence type="ECO:0000256" key="8">
    <source>
        <dbReference type="ARBA" id="ARBA00047937"/>
    </source>
</evidence>
<evidence type="ECO:0000256" key="4">
    <source>
        <dbReference type="ARBA" id="ARBA00022741"/>
    </source>
</evidence>
<feature type="region of interest" description="Disordered" evidence="10">
    <location>
        <begin position="379"/>
        <end position="403"/>
    </location>
</feature>
<evidence type="ECO:0000256" key="10">
    <source>
        <dbReference type="SAM" id="MobiDB-lite"/>
    </source>
</evidence>
<gene>
    <name evidence="9" type="primary">glyS</name>
    <name evidence="11" type="ORF">FPZ24_02620</name>
</gene>
<dbReference type="InterPro" id="IPR015944">
    <property type="entry name" value="Gly-tRNA-synth_bsu"/>
</dbReference>
<protein>
    <recommendedName>
        <fullName evidence="9">Glycine--tRNA ligase beta subunit</fullName>
        <ecNumber evidence="9">6.1.1.14</ecNumber>
    </recommendedName>
    <alternativeName>
        <fullName evidence="9">Glycyl-tRNA synthetase beta subunit</fullName>
        <shortName evidence="9">GlyRS</shortName>
    </alternativeName>
</protein>
<dbReference type="GO" id="GO:0005524">
    <property type="term" value="F:ATP binding"/>
    <property type="evidence" value="ECO:0007669"/>
    <property type="project" value="UniProtKB-UniRule"/>
</dbReference>
<dbReference type="Proteomes" id="UP000315673">
    <property type="component" value="Chromosome"/>
</dbReference>
<dbReference type="Pfam" id="PF02092">
    <property type="entry name" value="tRNA_synt_2f"/>
    <property type="match status" value="1"/>
</dbReference>
<dbReference type="EC" id="6.1.1.14" evidence="9"/>
<dbReference type="GO" id="GO:0005829">
    <property type="term" value="C:cytosol"/>
    <property type="evidence" value="ECO:0007669"/>
    <property type="project" value="TreeGrafter"/>
</dbReference>
<comment type="similarity">
    <text evidence="1 9">Belongs to the class-II aminoacyl-tRNA synthetase family.</text>
</comment>
<evidence type="ECO:0000256" key="1">
    <source>
        <dbReference type="ARBA" id="ARBA00008226"/>
    </source>
</evidence>
<name>A0A5B8LFR6_9SPHN</name>
<evidence type="ECO:0000313" key="12">
    <source>
        <dbReference type="Proteomes" id="UP000315673"/>
    </source>
</evidence>
<dbReference type="GO" id="GO:0006426">
    <property type="term" value="P:glycyl-tRNA aminoacylation"/>
    <property type="evidence" value="ECO:0007669"/>
    <property type="project" value="UniProtKB-UniRule"/>
</dbReference>
<dbReference type="InterPro" id="IPR006194">
    <property type="entry name" value="Gly-tRNA-synth_heterodimer"/>
</dbReference>
<dbReference type="PANTHER" id="PTHR30075">
    <property type="entry name" value="GLYCYL-TRNA SYNTHETASE"/>
    <property type="match status" value="1"/>
</dbReference>
<evidence type="ECO:0000256" key="5">
    <source>
        <dbReference type="ARBA" id="ARBA00022840"/>
    </source>
</evidence>
<comment type="catalytic activity">
    <reaction evidence="8 9">
        <text>tRNA(Gly) + glycine + ATP = glycyl-tRNA(Gly) + AMP + diphosphate</text>
        <dbReference type="Rhea" id="RHEA:16013"/>
        <dbReference type="Rhea" id="RHEA-COMP:9664"/>
        <dbReference type="Rhea" id="RHEA-COMP:9683"/>
        <dbReference type="ChEBI" id="CHEBI:30616"/>
        <dbReference type="ChEBI" id="CHEBI:33019"/>
        <dbReference type="ChEBI" id="CHEBI:57305"/>
        <dbReference type="ChEBI" id="CHEBI:78442"/>
        <dbReference type="ChEBI" id="CHEBI:78522"/>
        <dbReference type="ChEBI" id="CHEBI:456215"/>
        <dbReference type="EC" id="6.1.1.14"/>
    </reaction>
</comment>
<keyword evidence="3 9" id="KW-0436">Ligase</keyword>
<dbReference type="GO" id="GO:0004820">
    <property type="term" value="F:glycine-tRNA ligase activity"/>
    <property type="evidence" value="ECO:0007669"/>
    <property type="project" value="UniProtKB-UniRule"/>
</dbReference>
<evidence type="ECO:0000256" key="2">
    <source>
        <dbReference type="ARBA" id="ARBA00011209"/>
    </source>
</evidence>
<dbReference type="HAMAP" id="MF_00255">
    <property type="entry name" value="Gly_tRNA_synth_beta"/>
    <property type="match status" value="1"/>
</dbReference>
<keyword evidence="5 9" id="KW-0067">ATP-binding</keyword>
<dbReference type="OrthoDB" id="9775440at2"/>
<keyword evidence="4 9" id="KW-0547">Nucleotide-binding</keyword>
<feature type="compositionally biased region" description="Basic and acidic residues" evidence="10">
    <location>
        <begin position="389"/>
        <end position="403"/>
    </location>
</feature>
<evidence type="ECO:0000313" key="11">
    <source>
        <dbReference type="EMBL" id="QDZ06502.1"/>
    </source>
</evidence>
<dbReference type="RefSeq" id="WP_146569586.1">
    <property type="nucleotide sequence ID" value="NZ_CP042306.1"/>
</dbReference>
<dbReference type="EMBL" id="CP042306">
    <property type="protein sequence ID" value="QDZ06502.1"/>
    <property type="molecule type" value="Genomic_DNA"/>
</dbReference>
<dbReference type="AlphaFoldDB" id="A0A5B8LFR6"/>
<reference evidence="11 12" key="1">
    <citation type="submission" date="2019-07" db="EMBL/GenBank/DDBJ databases">
        <title>Full genome sequence of Sphingomonas sp. 4R-6-7(HKS19).</title>
        <authorList>
            <person name="Im W.-T."/>
        </authorList>
    </citation>
    <scope>NUCLEOTIDE SEQUENCE [LARGE SCALE GENOMIC DNA]</scope>
    <source>
        <strain evidence="11 12">HKS19</strain>
    </source>
</reference>
<proteinExistence type="inferred from homology"/>
<dbReference type="SUPFAM" id="SSF109604">
    <property type="entry name" value="HD-domain/PDEase-like"/>
    <property type="match status" value="1"/>
</dbReference>
<evidence type="ECO:0000256" key="6">
    <source>
        <dbReference type="ARBA" id="ARBA00022917"/>
    </source>
</evidence>